<feature type="transmembrane region" description="Helical" evidence="12">
    <location>
        <begin position="173"/>
        <end position="189"/>
    </location>
</feature>
<keyword evidence="2" id="KW-0813">Transport</keyword>
<feature type="domain" description="PTS EIIC type-1" evidence="14">
    <location>
        <begin position="2"/>
        <end position="424"/>
    </location>
</feature>
<dbReference type="Proteomes" id="UP000284178">
    <property type="component" value="Unassembled WGS sequence"/>
</dbReference>
<evidence type="ECO:0000256" key="5">
    <source>
        <dbReference type="ARBA" id="ARBA00022679"/>
    </source>
</evidence>
<evidence type="ECO:0000256" key="11">
    <source>
        <dbReference type="PROSITE-ProRule" id="PRU00421"/>
    </source>
</evidence>
<dbReference type="Pfam" id="PF02378">
    <property type="entry name" value="PTS_EIIC"/>
    <property type="match status" value="1"/>
</dbReference>
<dbReference type="Gene3D" id="3.30.1360.60">
    <property type="entry name" value="Glucose permease domain IIB"/>
    <property type="match status" value="1"/>
</dbReference>
<dbReference type="PROSITE" id="PS51098">
    <property type="entry name" value="PTS_EIIB_TYPE_1"/>
    <property type="match status" value="1"/>
</dbReference>
<dbReference type="GO" id="GO:0090563">
    <property type="term" value="F:protein-phosphocysteine-sugar phosphotransferase activity"/>
    <property type="evidence" value="ECO:0007669"/>
    <property type="project" value="TreeGrafter"/>
</dbReference>
<protein>
    <submittedName>
        <fullName evidence="15">PTS trehalose transporter subunit IIC</fullName>
    </submittedName>
</protein>
<accession>A0A412FFS9</accession>
<name>A0A412FFS9_9FIRM</name>
<dbReference type="SUPFAM" id="SSF55604">
    <property type="entry name" value="Glucose permease domain IIB"/>
    <property type="match status" value="1"/>
</dbReference>
<evidence type="ECO:0000256" key="12">
    <source>
        <dbReference type="SAM" id="Phobius"/>
    </source>
</evidence>
<evidence type="ECO:0000259" key="14">
    <source>
        <dbReference type="PROSITE" id="PS51103"/>
    </source>
</evidence>
<feature type="transmembrane region" description="Helical" evidence="12">
    <location>
        <begin position="360"/>
        <end position="384"/>
    </location>
</feature>
<evidence type="ECO:0000256" key="2">
    <source>
        <dbReference type="ARBA" id="ARBA00022448"/>
    </source>
</evidence>
<proteinExistence type="predicted"/>
<dbReference type="PROSITE" id="PS01035">
    <property type="entry name" value="PTS_EIIB_TYPE_1_CYS"/>
    <property type="match status" value="1"/>
</dbReference>
<keyword evidence="10 12" id="KW-0472">Membrane</keyword>
<comment type="subcellular location">
    <subcellularLocation>
        <location evidence="1">Cell membrane</location>
        <topology evidence="1">Multi-pass membrane protein</topology>
    </subcellularLocation>
</comment>
<evidence type="ECO:0000256" key="1">
    <source>
        <dbReference type="ARBA" id="ARBA00004651"/>
    </source>
</evidence>
<dbReference type="EMBL" id="QRUP01000034">
    <property type="protein sequence ID" value="RGR67090.1"/>
    <property type="molecule type" value="Genomic_DNA"/>
</dbReference>
<evidence type="ECO:0000256" key="3">
    <source>
        <dbReference type="ARBA" id="ARBA00022475"/>
    </source>
</evidence>
<feature type="transmembrane region" description="Helical" evidence="12">
    <location>
        <begin position="61"/>
        <end position="82"/>
    </location>
</feature>
<dbReference type="NCBIfam" id="TIGR00826">
    <property type="entry name" value="EIIB_glc"/>
    <property type="match status" value="1"/>
</dbReference>
<dbReference type="GO" id="GO:0016301">
    <property type="term" value="F:kinase activity"/>
    <property type="evidence" value="ECO:0007669"/>
    <property type="project" value="UniProtKB-KW"/>
</dbReference>
<keyword evidence="4" id="KW-0762">Sugar transport</keyword>
<dbReference type="PANTHER" id="PTHR30009">
    <property type="entry name" value="CYTOCHROME C-TYPE SYNTHESIS PROTEIN AND PTS TRANSMEMBRANE COMPONENT"/>
    <property type="match status" value="1"/>
</dbReference>
<feature type="transmembrane region" description="Helical" evidence="12">
    <location>
        <begin position="313"/>
        <end position="331"/>
    </location>
</feature>
<sequence>MKKYSEQIQRFGRSLLLPIGVMAPVGLLLGLSAAFTQSYMIDLLPFLGNPTVKLIFTSIRQISDLIFGNIPIMFAMGVAYGMAKRDKGIAVFSSVMAYLILLITMKIWLSASGQLITEGNIAVGGQAMVLGMQTLNVNVLGGIIAGLVAAWASDKFYNLELPIAFAFFSGKKSVPLISMGVTIVIGLILPFFWQYFIAFCSSLSGLLLHKILGPVLSGFVNRMMIPFGLHHVWNAMLRFTEAGGTYVINGQTYIGYLDAMNEILFNLGPESEYWALMPELTRFGAQNQMVRTMFVFPAIGLAMYKTAYPENKALAKSLILTSVLTAALGNVTEPLEFTFLFIAPALYVIYALIGTLGSLALYFMGTAVGYIRGTVFDFVIFGVMMKNSHWINIVIVGVISFFIYYFLFKWWIVKFDVKTPGREDEPSADNVLIREKRYDEIAKIVIEALGGPSNIGTVDNCITRLRIDINDNKKIDKDLLKKSGCAGIFFPTTKHIHIVFGPLVEFVRNAVDDELGRHA</sequence>
<feature type="transmembrane region" description="Helical" evidence="12">
    <location>
        <begin position="390"/>
        <end position="408"/>
    </location>
</feature>
<evidence type="ECO:0000256" key="6">
    <source>
        <dbReference type="ARBA" id="ARBA00022683"/>
    </source>
</evidence>
<dbReference type="GO" id="GO:0008982">
    <property type="term" value="F:protein-N(PI)-phosphohistidine-sugar phosphotransferase activity"/>
    <property type="evidence" value="ECO:0007669"/>
    <property type="project" value="InterPro"/>
</dbReference>
<keyword evidence="3" id="KW-1003">Cell membrane</keyword>
<organism evidence="15 16">
    <name type="scientific">Holdemania filiformis</name>
    <dbReference type="NCBI Taxonomy" id="61171"/>
    <lineage>
        <taxon>Bacteria</taxon>
        <taxon>Bacillati</taxon>
        <taxon>Bacillota</taxon>
        <taxon>Erysipelotrichia</taxon>
        <taxon>Erysipelotrichales</taxon>
        <taxon>Erysipelotrichaceae</taxon>
        <taxon>Holdemania</taxon>
    </lineage>
</organism>
<dbReference type="GO" id="GO:0009401">
    <property type="term" value="P:phosphoenolpyruvate-dependent sugar phosphotransferase system"/>
    <property type="evidence" value="ECO:0007669"/>
    <property type="project" value="UniProtKB-KW"/>
</dbReference>
<evidence type="ECO:0000313" key="16">
    <source>
        <dbReference type="Proteomes" id="UP000284178"/>
    </source>
</evidence>
<keyword evidence="5" id="KW-0808">Transferase</keyword>
<dbReference type="InterPro" id="IPR050429">
    <property type="entry name" value="PTS_Glucose_EIICBA"/>
</dbReference>
<evidence type="ECO:0000256" key="4">
    <source>
        <dbReference type="ARBA" id="ARBA00022597"/>
    </source>
</evidence>
<evidence type="ECO:0000313" key="15">
    <source>
        <dbReference type="EMBL" id="RGR67090.1"/>
    </source>
</evidence>
<keyword evidence="6" id="KW-0598">Phosphotransferase system</keyword>
<dbReference type="GO" id="GO:0005886">
    <property type="term" value="C:plasma membrane"/>
    <property type="evidence" value="ECO:0007669"/>
    <property type="project" value="UniProtKB-SubCell"/>
</dbReference>
<gene>
    <name evidence="15" type="ORF">DWY25_17150</name>
</gene>
<feature type="transmembrane region" description="Helical" evidence="12">
    <location>
        <begin position="129"/>
        <end position="152"/>
    </location>
</feature>
<dbReference type="InterPro" id="IPR013013">
    <property type="entry name" value="PTS_EIIC_1"/>
</dbReference>
<keyword evidence="7 12" id="KW-0812">Transmembrane</keyword>
<feature type="domain" description="PTS EIIB type-1" evidence="13">
    <location>
        <begin position="439"/>
        <end position="519"/>
    </location>
</feature>
<feature type="transmembrane region" description="Helical" evidence="12">
    <location>
        <begin position="89"/>
        <end position="109"/>
    </location>
</feature>
<dbReference type="InterPro" id="IPR001996">
    <property type="entry name" value="PTS_IIB_1"/>
</dbReference>
<dbReference type="RefSeq" id="WP_006059804.1">
    <property type="nucleotide sequence ID" value="NZ_CABJCV010000034.1"/>
</dbReference>
<dbReference type="PROSITE" id="PS51103">
    <property type="entry name" value="PTS_EIIC_TYPE_1"/>
    <property type="match status" value="1"/>
</dbReference>
<dbReference type="GeneID" id="83017124"/>
<reference evidence="15 16" key="1">
    <citation type="submission" date="2018-08" db="EMBL/GenBank/DDBJ databases">
        <title>A genome reference for cultivated species of the human gut microbiota.</title>
        <authorList>
            <person name="Zou Y."/>
            <person name="Xue W."/>
            <person name="Luo G."/>
        </authorList>
    </citation>
    <scope>NUCLEOTIDE SEQUENCE [LARGE SCALE GENOMIC DNA]</scope>
    <source>
        <strain evidence="15 16">AF24-29</strain>
    </source>
</reference>
<feature type="transmembrane region" description="Helical" evidence="12">
    <location>
        <begin position="21"/>
        <end position="41"/>
    </location>
</feature>
<keyword evidence="8" id="KW-0418">Kinase</keyword>
<evidence type="ECO:0000256" key="7">
    <source>
        <dbReference type="ARBA" id="ARBA00022692"/>
    </source>
</evidence>
<dbReference type="InterPro" id="IPR003352">
    <property type="entry name" value="PTS_EIIC"/>
</dbReference>
<dbReference type="AlphaFoldDB" id="A0A412FFS9"/>
<evidence type="ECO:0000256" key="10">
    <source>
        <dbReference type="ARBA" id="ARBA00023136"/>
    </source>
</evidence>
<keyword evidence="9 12" id="KW-1133">Transmembrane helix</keyword>
<evidence type="ECO:0000256" key="9">
    <source>
        <dbReference type="ARBA" id="ARBA00022989"/>
    </source>
</evidence>
<evidence type="ECO:0000259" key="13">
    <source>
        <dbReference type="PROSITE" id="PS51098"/>
    </source>
</evidence>
<dbReference type="InterPro" id="IPR036878">
    <property type="entry name" value="Glu_permease_IIB"/>
</dbReference>
<feature type="active site" description="Phosphocysteine intermediate; for EIIB activity" evidence="11">
    <location>
        <position position="461"/>
    </location>
</feature>
<comment type="caution">
    <text evidence="15">The sequence shown here is derived from an EMBL/GenBank/DDBJ whole genome shotgun (WGS) entry which is preliminary data.</text>
</comment>
<dbReference type="Pfam" id="PF00367">
    <property type="entry name" value="PTS_EIIB"/>
    <property type="match status" value="1"/>
</dbReference>
<keyword evidence="16" id="KW-1185">Reference proteome</keyword>
<feature type="transmembrane region" description="Helical" evidence="12">
    <location>
        <begin position="337"/>
        <end position="353"/>
    </location>
</feature>
<dbReference type="PANTHER" id="PTHR30009:SF24">
    <property type="entry name" value="PTS SYSTEM, IIBC COMPONENT"/>
    <property type="match status" value="1"/>
</dbReference>
<evidence type="ECO:0000256" key="8">
    <source>
        <dbReference type="ARBA" id="ARBA00022777"/>
    </source>
</evidence>
<dbReference type="InterPro" id="IPR018113">
    <property type="entry name" value="PTrfase_EIIB_Cys"/>
</dbReference>